<sequence length="210" mass="23806">MNSTKQETEVKLYTPNLVAVEEAVRSAGGTLVSERVFERNVRYENHEQSLTPQGIVLRMRQDTRVRLTYKGPGVIVNGITSREELEVEISDYGMMDIILARLGYHPFMAYEKYRTTYELNNGEIVLDELPYGNFTEIEGEVDTIEALITKLNLAANRRVPQSYAGLFDVVRQNMELDMPHLTFEAFQGIIVPEEALQPNVQSTADDEAKG</sequence>
<dbReference type="SMART" id="SM01118">
    <property type="entry name" value="CYTH"/>
    <property type="match status" value="1"/>
</dbReference>
<accession>A0A7S8IDS3</accession>
<dbReference type="EMBL" id="CP062983">
    <property type="protein sequence ID" value="QPC81841.1"/>
    <property type="molecule type" value="Genomic_DNA"/>
</dbReference>
<dbReference type="PROSITE" id="PS51707">
    <property type="entry name" value="CYTH"/>
    <property type="match status" value="1"/>
</dbReference>
<dbReference type="InterPro" id="IPR033469">
    <property type="entry name" value="CYTH-like_dom_sf"/>
</dbReference>
<feature type="domain" description="CYTH" evidence="1">
    <location>
        <begin position="5"/>
        <end position="169"/>
    </location>
</feature>
<organism evidence="2 3">
    <name type="scientific">Phototrophicus methaneseepsis</name>
    <dbReference type="NCBI Taxonomy" id="2710758"/>
    <lineage>
        <taxon>Bacteria</taxon>
        <taxon>Bacillati</taxon>
        <taxon>Chloroflexota</taxon>
        <taxon>Candidatus Thermofontia</taxon>
        <taxon>Phototrophicales</taxon>
        <taxon>Phototrophicaceae</taxon>
        <taxon>Phototrophicus</taxon>
    </lineage>
</organism>
<dbReference type="PANTHER" id="PTHR21028">
    <property type="entry name" value="SI:CH211-156B7.4"/>
    <property type="match status" value="1"/>
</dbReference>
<proteinExistence type="predicted"/>
<reference evidence="2 3" key="1">
    <citation type="submission" date="2020-02" db="EMBL/GenBank/DDBJ databases">
        <authorList>
            <person name="Zheng R.K."/>
            <person name="Sun C.M."/>
        </authorList>
    </citation>
    <scope>NUCLEOTIDE SEQUENCE [LARGE SCALE GENOMIC DNA]</scope>
    <source>
        <strain evidence="3">rifampicinis</strain>
    </source>
</reference>
<gene>
    <name evidence="2" type="ORF">G4Y79_19445</name>
</gene>
<dbReference type="CDD" id="cd07890">
    <property type="entry name" value="CYTH-like_AC_IV-like"/>
    <property type="match status" value="1"/>
</dbReference>
<dbReference type="InterPro" id="IPR008173">
    <property type="entry name" value="Adenylyl_cyclase_CyaB"/>
</dbReference>
<dbReference type="Pfam" id="PF01928">
    <property type="entry name" value="CYTH"/>
    <property type="match status" value="1"/>
</dbReference>
<dbReference type="PANTHER" id="PTHR21028:SF2">
    <property type="entry name" value="CYTH DOMAIN-CONTAINING PROTEIN"/>
    <property type="match status" value="1"/>
</dbReference>
<dbReference type="Gene3D" id="2.40.320.10">
    <property type="entry name" value="Hypothetical Protein Pfu-838710-001"/>
    <property type="match status" value="1"/>
</dbReference>
<dbReference type="AlphaFoldDB" id="A0A7S8IDS3"/>
<dbReference type="SUPFAM" id="SSF55154">
    <property type="entry name" value="CYTH-like phosphatases"/>
    <property type="match status" value="1"/>
</dbReference>
<evidence type="ECO:0000313" key="2">
    <source>
        <dbReference type="EMBL" id="QPC81841.1"/>
    </source>
</evidence>
<dbReference type="RefSeq" id="WP_195169912.1">
    <property type="nucleotide sequence ID" value="NZ_CP062983.1"/>
</dbReference>
<keyword evidence="3" id="KW-1185">Reference proteome</keyword>
<dbReference type="Proteomes" id="UP000594468">
    <property type="component" value="Chromosome"/>
</dbReference>
<protein>
    <submittedName>
        <fullName evidence="2">Class IV adenylate cyclase</fullName>
    </submittedName>
</protein>
<evidence type="ECO:0000259" key="1">
    <source>
        <dbReference type="PROSITE" id="PS51707"/>
    </source>
</evidence>
<dbReference type="KEGG" id="pmet:G4Y79_19445"/>
<name>A0A7S8IDS3_9CHLR</name>
<evidence type="ECO:0000313" key="3">
    <source>
        <dbReference type="Proteomes" id="UP000594468"/>
    </source>
</evidence>
<dbReference type="InterPro" id="IPR023577">
    <property type="entry name" value="CYTH_domain"/>
</dbReference>